<evidence type="ECO:0000256" key="5">
    <source>
        <dbReference type="SAM" id="Phobius"/>
    </source>
</evidence>
<feature type="domain" description="NfeD integral membrane" evidence="7">
    <location>
        <begin position="242"/>
        <end position="355"/>
    </location>
</feature>
<dbReference type="Pfam" id="PF24961">
    <property type="entry name" value="NfeD_membrane"/>
    <property type="match status" value="1"/>
</dbReference>
<evidence type="ECO:0000313" key="10">
    <source>
        <dbReference type="Proteomes" id="UP000028868"/>
    </source>
</evidence>
<dbReference type="InterPro" id="IPR056738">
    <property type="entry name" value="NfeD1b_N"/>
</dbReference>
<dbReference type="InterPro" id="IPR002810">
    <property type="entry name" value="NfeD-like_C"/>
</dbReference>
<keyword evidence="2 5" id="KW-0812">Transmembrane</keyword>
<dbReference type="Pfam" id="PF01957">
    <property type="entry name" value="NfeD"/>
    <property type="match status" value="1"/>
</dbReference>
<dbReference type="InterPro" id="IPR012340">
    <property type="entry name" value="NA-bd_OB-fold"/>
</dbReference>
<comment type="subcellular location">
    <subcellularLocation>
        <location evidence="1">Membrane</location>
        <topology evidence="1">Multi-pass membrane protein</topology>
    </subcellularLocation>
</comment>
<feature type="transmembrane region" description="Helical" evidence="5">
    <location>
        <begin position="339"/>
        <end position="359"/>
    </location>
</feature>
<accession>A0A024P6I5</accession>
<evidence type="ECO:0000256" key="2">
    <source>
        <dbReference type="ARBA" id="ARBA00022692"/>
    </source>
</evidence>
<feature type="transmembrane region" description="Helical" evidence="5">
    <location>
        <begin position="272"/>
        <end position="300"/>
    </location>
</feature>
<dbReference type="GO" id="GO:0005886">
    <property type="term" value="C:plasma membrane"/>
    <property type="evidence" value="ECO:0007669"/>
    <property type="project" value="TreeGrafter"/>
</dbReference>
<name>A0A024P6I5_9BACI</name>
<gene>
    <name evidence="9" type="ORF">BN983_02673</name>
</gene>
<reference evidence="9 10" key="2">
    <citation type="submission" date="2014-05" db="EMBL/GenBank/DDBJ databases">
        <title>Draft genome sequence of Halobacillus karajensis HK-03.</title>
        <authorList>
            <person name="Khelaifia S."/>
            <person name="Croce O."/>
            <person name="Lagier J.C."/>
            <person name="Raoult D."/>
        </authorList>
    </citation>
    <scope>NUCLEOTIDE SEQUENCE [LARGE SCALE GENOMIC DNA]</scope>
    <source>
        <strain evidence="9 10">HD-03</strain>
    </source>
</reference>
<organism evidence="9 10">
    <name type="scientific">Halobacillus karajensis</name>
    <dbReference type="NCBI Taxonomy" id="195088"/>
    <lineage>
        <taxon>Bacteria</taxon>
        <taxon>Bacillati</taxon>
        <taxon>Bacillota</taxon>
        <taxon>Bacilli</taxon>
        <taxon>Bacillales</taxon>
        <taxon>Bacillaceae</taxon>
        <taxon>Halobacillus</taxon>
    </lineage>
</organism>
<evidence type="ECO:0000259" key="8">
    <source>
        <dbReference type="Pfam" id="PF25145"/>
    </source>
</evidence>
<dbReference type="SUPFAM" id="SSF52096">
    <property type="entry name" value="ClpP/crotonase"/>
    <property type="match status" value="1"/>
</dbReference>
<evidence type="ECO:0000256" key="1">
    <source>
        <dbReference type="ARBA" id="ARBA00004141"/>
    </source>
</evidence>
<dbReference type="PANTHER" id="PTHR33507">
    <property type="entry name" value="INNER MEMBRANE PROTEIN YBBJ"/>
    <property type="match status" value="1"/>
</dbReference>
<dbReference type="Proteomes" id="UP000028868">
    <property type="component" value="Unassembled WGS sequence"/>
</dbReference>
<evidence type="ECO:0000313" key="9">
    <source>
        <dbReference type="EMBL" id="CDQ24393.1"/>
    </source>
</evidence>
<keyword evidence="10" id="KW-1185">Reference proteome</keyword>
<keyword evidence="4 5" id="KW-0472">Membrane</keyword>
<sequence length="452" mass="47970">MKRSWRLYVLGLLILTAGVLSLFHLQPAAYAEGEGQTVYIIPVKDTVERGMASFLERTTEEASENGADHIIFEINTPGGRVDAAGDIGEVFQGLDIPNSAFVTNRAYSAGSYIALNADEIYMKPTATMGASGVINSDGTAADKKAQSAWISSMVAAAESAGRDPLYARAMADANVDLEELGAPKGEFLTLGPTDAEEVGYTEGIVDDRNELLHVLGLSDASIIEEEPTLSENIARFLTDPVVIPILLSVASIGLVVELYSPGFGIPGTMGGLALVLFFYGHIVAGLAGYEAIILLVLGIGLVIAEFFLPGGIAGIAGVVAIVSSLMLSSQDMGHMAMSIGIALLVTIIVSILLFKFIGLERGFFRHIILNDSTSSDQGYVSSHNRLDLMGMEGETITPLRPSGTADFDGERLDVVTEGGFIPSNHGVKVVKTEGSRIVVRGLKKNEQEEEKE</sequence>
<dbReference type="AlphaFoldDB" id="A0A024P6I5"/>
<reference evidence="10" key="1">
    <citation type="submission" date="2014-03" db="EMBL/GenBank/DDBJ databases">
        <authorList>
            <person name="Urmite Genomes U."/>
        </authorList>
    </citation>
    <scope>NUCLEOTIDE SEQUENCE [LARGE SCALE GENOMIC DNA]</scope>
    <source>
        <strain evidence="10">HD-03</strain>
    </source>
</reference>
<dbReference type="InterPro" id="IPR056739">
    <property type="entry name" value="NfeD_membrane"/>
</dbReference>
<feature type="transmembrane region" description="Helical" evidence="5">
    <location>
        <begin position="306"/>
        <end position="327"/>
    </location>
</feature>
<evidence type="ECO:0000259" key="6">
    <source>
        <dbReference type="Pfam" id="PF01957"/>
    </source>
</evidence>
<feature type="domain" description="NfeD1b N-terminal" evidence="8">
    <location>
        <begin position="37"/>
        <end position="223"/>
    </location>
</feature>
<evidence type="ECO:0000256" key="4">
    <source>
        <dbReference type="ARBA" id="ARBA00023136"/>
    </source>
</evidence>
<dbReference type="Gene3D" id="2.40.50.140">
    <property type="entry name" value="Nucleic acid-binding proteins"/>
    <property type="match status" value="1"/>
</dbReference>
<dbReference type="CDD" id="cd07021">
    <property type="entry name" value="Clp_protease_NfeD_like"/>
    <property type="match status" value="1"/>
</dbReference>
<dbReference type="PANTHER" id="PTHR33507:SF3">
    <property type="entry name" value="INNER MEMBRANE PROTEIN YBBJ"/>
    <property type="match status" value="1"/>
</dbReference>
<comment type="caution">
    <text evidence="9">The sequence shown here is derived from an EMBL/GenBank/DDBJ whole genome shotgun (WGS) entry which is preliminary data.</text>
</comment>
<feature type="domain" description="NfeD-like C-terminal" evidence="6">
    <location>
        <begin position="387"/>
        <end position="440"/>
    </location>
</feature>
<evidence type="ECO:0000259" key="7">
    <source>
        <dbReference type="Pfam" id="PF24961"/>
    </source>
</evidence>
<proteinExistence type="predicted"/>
<dbReference type="InterPro" id="IPR029045">
    <property type="entry name" value="ClpP/crotonase-like_dom_sf"/>
</dbReference>
<dbReference type="Gene3D" id="3.90.226.10">
    <property type="entry name" value="2-enoyl-CoA Hydratase, Chain A, domain 1"/>
    <property type="match status" value="1"/>
</dbReference>
<evidence type="ECO:0000256" key="3">
    <source>
        <dbReference type="ARBA" id="ARBA00022989"/>
    </source>
</evidence>
<dbReference type="RefSeq" id="WP_035509181.1">
    <property type="nucleotide sequence ID" value="NZ_CCDH010000001.1"/>
</dbReference>
<keyword evidence="3 5" id="KW-1133">Transmembrane helix</keyword>
<protein>
    <submittedName>
        <fullName evidence="9">Signal peptide peptidase SppA, 36K type</fullName>
    </submittedName>
</protein>
<dbReference type="Pfam" id="PF25145">
    <property type="entry name" value="NfeD1b_N"/>
    <property type="match status" value="1"/>
</dbReference>
<dbReference type="InterPro" id="IPR052165">
    <property type="entry name" value="Membrane_assoc_protease"/>
</dbReference>
<dbReference type="EMBL" id="CCDI010000003">
    <property type="protein sequence ID" value="CDQ24393.1"/>
    <property type="molecule type" value="Genomic_DNA"/>
</dbReference>